<dbReference type="AlphaFoldDB" id="A0A915J3A6"/>
<evidence type="ECO:0000313" key="2">
    <source>
        <dbReference type="WBParaSite" id="nRc.2.0.1.t20891-RA"/>
    </source>
</evidence>
<protein>
    <submittedName>
        <fullName evidence="2">Uncharacterized protein</fullName>
    </submittedName>
</protein>
<evidence type="ECO:0000313" key="1">
    <source>
        <dbReference type="Proteomes" id="UP000887565"/>
    </source>
</evidence>
<dbReference type="Proteomes" id="UP000887565">
    <property type="component" value="Unplaced"/>
</dbReference>
<organism evidence="1 2">
    <name type="scientific">Romanomermis culicivorax</name>
    <name type="common">Nematode worm</name>
    <dbReference type="NCBI Taxonomy" id="13658"/>
    <lineage>
        <taxon>Eukaryota</taxon>
        <taxon>Metazoa</taxon>
        <taxon>Ecdysozoa</taxon>
        <taxon>Nematoda</taxon>
        <taxon>Enoplea</taxon>
        <taxon>Dorylaimia</taxon>
        <taxon>Mermithida</taxon>
        <taxon>Mermithoidea</taxon>
        <taxon>Mermithidae</taxon>
        <taxon>Romanomermis</taxon>
    </lineage>
</organism>
<name>A0A915J3A6_ROMCU</name>
<keyword evidence="1" id="KW-1185">Reference proteome</keyword>
<reference evidence="2" key="1">
    <citation type="submission" date="2022-11" db="UniProtKB">
        <authorList>
            <consortium name="WormBaseParasite"/>
        </authorList>
    </citation>
    <scope>IDENTIFICATION</scope>
</reference>
<proteinExistence type="predicted"/>
<accession>A0A915J3A6</accession>
<sequence length="103" mass="11600">MNDLKDLKYYLSQDSSSSGTKAHRSKGGWKTALEYEHNELAGDDEDELRIRSAESRALKSKKSSLHFSSTGSQKWSLAPKLLKWGHKFLPPKRSASLDVYSKA</sequence>
<dbReference type="WBParaSite" id="nRc.2.0.1.t20891-RA">
    <property type="protein sequence ID" value="nRc.2.0.1.t20891-RA"/>
    <property type="gene ID" value="nRc.2.0.1.g20891"/>
</dbReference>